<gene>
    <name evidence="6" type="ordered locus">HH_0128</name>
</gene>
<evidence type="ECO:0000256" key="3">
    <source>
        <dbReference type="ARBA" id="ARBA00022840"/>
    </source>
</evidence>
<keyword evidence="4" id="KW-0472">Membrane</keyword>
<dbReference type="EMBL" id="AE017125">
    <property type="protein sequence ID" value="AAP76725.1"/>
    <property type="molecule type" value="Genomic_DNA"/>
</dbReference>
<keyword evidence="7" id="KW-1185">Reference proteome</keyword>
<accession>Q7VJW5</accession>
<dbReference type="PANTHER" id="PTHR43024">
    <property type="entry name" value="UDP-N-ACETYLMURAMOYL-TRIPEPTIDE--D-ALANYL-D-ALANINE LIGASE"/>
    <property type="match status" value="1"/>
</dbReference>
<proteinExistence type="predicted"/>
<dbReference type="Proteomes" id="UP000002495">
    <property type="component" value="Chromosome"/>
</dbReference>
<organism evidence="6 7">
    <name type="scientific">Helicobacter hepaticus (strain ATCC 51449 / 3B1)</name>
    <dbReference type="NCBI Taxonomy" id="235279"/>
    <lineage>
        <taxon>Bacteria</taxon>
        <taxon>Pseudomonadati</taxon>
        <taxon>Campylobacterota</taxon>
        <taxon>Epsilonproteobacteria</taxon>
        <taxon>Campylobacterales</taxon>
        <taxon>Helicobacteraceae</taxon>
        <taxon>Helicobacter</taxon>
    </lineage>
</organism>
<dbReference type="SUPFAM" id="SSF53623">
    <property type="entry name" value="MurD-like peptide ligases, catalytic domain"/>
    <property type="match status" value="1"/>
</dbReference>
<dbReference type="InterPro" id="IPR036615">
    <property type="entry name" value="Mur_ligase_C_dom_sf"/>
</dbReference>
<dbReference type="STRING" id="235279.HH_0128"/>
<keyword evidence="4" id="KW-1133">Transmembrane helix</keyword>
<protein>
    <recommendedName>
        <fullName evidence="5">Mur ligase central domain-containing protein</fullName>
    </recommendedName>
</protein>
<dbReference type="PANTHER" id="PTHR43024:SF1">
    <property type="entry name" value="UDP-N-ACETYLMURAMOYL-TRIPEPTIDE--D-ALANYL-D-ALANINE LIGASE"/>
    <property type="match status" value="1"/>
</dbReference>
<dbReference type="Gene3D" id="3.90.190.20">
    <property type="entry name" value="Mur ligase, C-terminal domain"/>
    <property type="match status" value="1"/>
</dbReference>
<feature type="transmembrane region" description="Helical" evidence="4">
    <location>
        <begin position="101"/>
        <end position="122"/>
    </location>
</feature>
<dbReference type="Pfam" id="PF08245">
    <property type="entry name" value="Mur_ligase_M"/>
    <property type="match status" value="1"/>
</dbReference>
<keyword evidence="2" id="KW-0547">Nucleotide-binding</keyword>
<dbReference type="InterPro" id="IPR013221">
    <property type="entry name" value="Mur_ligase_cen"/>
</dbReference>
<dbReference type="SUPFAM" id="SSF53244">
    <property type="entry name" value="MurD-like peptide ligases, peptide-binding domain"/>
    <property type="match status" value="1"/>
</dbReference>
<evidence type="ECO:0000313" key="6">
    <source>
        <dbReference type="EMBL" id="AAP76725.1"/>
    </source>
</evidence>
<sequence>MEEMFIIDTIAQWVVILCLAYYGMTNLQWYNYSFKRVLLMHHKWQWHIYYFILPLAVYVGSVFIQEPLSSYMLIGLSIIYFIAIAIWAIQLDKRLNFTQRVLKFFVIFFIFMSFNEALCYILDVNSRLFDLMPLVFASIISKIYENILLNRYIILAKEKLDIMSRLIIIGVTGSYGKTSMKNFLAQILKEKYRVYATPRSVNTHTGIVADINQNLDYITEIYIIEAGARLKGDIALISQFLNPHYAVIGEVGEQHLEYFKSLENIVETKFELLQSSRLKKAFVFKDNPKSPHIEPNITKKIQYFPENVRNIDANLDGTSFELFIKGEWHHFETMVLGVFNVVNLSAAIYMGVELGLQVEEIQKAVKRIEPIPHRLNKIQTHQKLIIDDGFNGNLKGMKEAIRLCSLYQGRKIIVTPGIVESTKEANIELAQAIDKVFDIVIITGELNAKILSKHIYNTQKITLKDKSMLEDMLKSCSQAHDLVLFSNDAPSYI</sequence>
<feature type="transmembrane region" description="Helical" evidence="4">
    <location>
        <begin position="46"/>
        <end position="64"/>
    </location>
</feature>
<keyword evidence="4" id="KW-0812">Transmembrane</keyword>
<name>Q7VJW5_HELHP</name>
<reference evidence="6 7" key="1">
    <citation type="journal article" date="2003" name="Proc. Natl. Acad. Sci. U.S.A.">
        <title>The complete genome sequence of the carcinogenic bacterium Helicobacter hepaticus.</title>
        <authorList>
            <person name="Suerbaum S."/>
            <person name="Josenhans C."/>
            <person name="Sterzenbach T."/>
            <person name="Drescher B."/>
            <person name="Brandt P."/>
            <person name="Bell M."/>
            <person name="Droege M."/>
            <person name="Fartmann B."/>
            <person name="Fischer H.-P."/>
            <person name="Ge Z."/>
            <person name="Hoerster A."/>
            <person name="Holland R."/>
            <person name="Klein K."/>
            <person name="Koenig J."/>
            <person name="Macko L."/>
            <person name="Mendz G.L."/>
            <person name="Nyakatura G."/>
            <person name="Schauer D.B."/>
            <person name="Shen Z."/>
            <person name="Weber J."/>
            <person name="Frosch M."/>
            <person name="Fox J.G."/>
        </authorList>
    </citation>
    <scope>NUCLEOTIDE SEQUENCE [LARGE SCALE GENOMIC DNA]</scope>
    <source>
        <strain evidence="7">ATCC 51449 / 3B1</strain>
    </source>
</reference>
<keyword evidence="3" id="KW-0067">ATP-binding</keyword>
<keyword evidence="1" id="KW-0436">Ligase</keyword>
<evidence type="ECO:0000259" key="5">
    <source>
        <dbReference type="Pfam" id="PF08245"/>
    </source>
</evidence>
<dbReference type="RefSeq" id="WP_011114971.1">
    <property type="nucleotide sequence ID" value="NC_004917.1"/>
</dbReference>
<evidence type="ECO:0000313" key="7">
    <source>
        <dbReference type="Proteomes" id="UP000002495"/>
    </source>
</evidence>
<evidence type="ECO:0000256" key="1">
    <source>
        <dbReference type="ARBA" id="ARBA00022598"/>
    </source>
</evidence>
<dbReference type="Gene3D" id="3.40.1190.10">
    <property type="entry name" value="Mur-like, catalytic domain"/>
    <property type="match status" value="1"/>
</dbReference>
<dbReference type="GO" id="GO:0005524">
    <property type="term" value="F:ATP binding"/>
    <property type="evidence" value="ECO:0007669"/>
    <property type="project" value="UniProtKB-KW"/>
</dbReference>
<dbReference type="KEGG" id="hhe:HH_0128"/>
<dbReference type="OrthoDB" id="9801978at2"/>
<evidence type="ECO:0000256" key="2">
    <source>
        <dbReference type="ARBA" id="ARBA00022741"/>
    </source>
</evidence>
<evidence type="ECO:0000256" key="4">
    <source>
        <dbReference type="SAM" id="Phobius"/>
    </source>
</evidence>
<feature type="domain" description="Mur ligase central" evidence="5">
    <location>
        <begin position="171"/>
        <end position="350"/>
    </location>
</feature>
<feature type="transmembrane region" description="Helical" evidence="4">
    <location>
        <begin position="70"/>
        <end position="89"/>
    </location>
</feature>
<dbReference type="HOGENOM" id="CLU_035297_0_0_7"/>
<dbReference type="GO" id="GO:0016881">
    <property type="term" value="F:acid-amino acid ligase activity"/>
    <property type="evidence" value="ECO:0007669"/>
    <property type="project" value="InterPro"/>
</dbReference>
<dbReference type="eggNOG" id="COG0770">
    <property type="taxonomic scope" value="Bacteria"/>
</dbReference>
<dbReference type="InterPro" id="IPR036565">
    <property type="entry name" value="Mur-like_cat_sf"/>
</dbReference>
<dbReference type="InterPro" id="IPR051046">
    <property type="entry name" value="MurCDEF_CellWall_CoF430Synth"/>
</dbReference>
<feature type="transmembrane region" description="Helical" evidence="4">
    <location>
        <begin position="6"/>
        <end position="25"/>
    </location>
</feature>
<dbReference type="AlphaFoldDB" id="Q7VJW5"/>